<evidence type="ECO:0000313" key="3">
    <source>
        <dbReference type="Proteomes" id="UP000265614"/>
    </source>
</evidence>
<dbReference type="Pfam" id="PF01869">
    <property type="entry name" value="BcrAD_BadFG"/>
    <property type="match status" value="1"/>
</dbReference>
<dbReference type="Proteomes" id="UP000265614">
    <property type="component" value="Unassembled WGS sequence"/>
</dbReference>
<dbReference type="Gene3D" id="3.30.420.40">
    <property type="match status" value="2"/>
</dbReference>
<keyword evidence="3" id="KW-1185">Reference proteome</keyword>
<dbReference type="InterPro" id="IPR002731">
    <property type="entry name" value="ATPase_BadF"/>
</dbReference>
<accession>A0A3A3ZNF9</accession>
<reference evidence="2 3" key="1">
    <citation type="submission" date="2018-09" db="EMBL/GenBank/DDBJ databases">
        <title>YIM 75000 draft genome.</title>
        <authorList>
            <person name="Tang S."/>
            <person name="Feng Y."/>
        </authorList>
    </citation>
    <scope>NUCLEOTIDE SEQUENCE [LARGE SCALE GENOMIC DNA]</scope>
    <source>
        <strain evidence="2 3">YIM 75000</strain>
    </source>
</reference>
<dbReference type="SUPFAM" id="SSF53067">
    <property type="entry name" value="Actin-like ATPase domain"/>
    <property type="match status" value="1"/>
</dbReference>
<evidence type="ECO:0000259" key="1">
    <source>
        <dbReference type="Pfam" id="PF01869"/>
    </source>
</evidence>
<dbReference type="InterPro" id="IPR052519">
    <property type="entry name" value="Euk-type_GlcNAc_Kinase"/>
</dbReference>
<comment type="caution">
    <text evidence="2">The sequence shown here is derived from an EMBL/GenBank/DDBJ whole genome shotgun (WGS) entry which is preliminary data.</text>
</comment>
<dbReference type="OrthoDB" id="8701357at2"/>
<dbReference type="PANTHER" id="PTHR43190">
    <property type="entry name" value="N-ACETYL-D-GLUCOSAMINE KINASE"/>
    <property type="match status" value="1"/>
</dbReference>
<sequence>MSGSGQRRPDGTPVAGVDVGGGGCRVRVAWPGGSAEGAGEGVRVRGAGIDVDEVAAAVAAVLGRLRAQGAPAPGAVGLGMTGLLTLADRPGGLHAALRERLGVARTVVAPDAVTALVGALGGLVPGAVVAAGTGAIALGTDGRGAWRRVDGWGHLLGDDGAGSWVGQAGLRAAFRAHDGRPRGSARLLELARARYGAPEDLPRALYPAPDRAARLAAFAPDVALAAREGDPVAAAVWRGAGERLAEALLAAVPPGVPDPALSRTGGLFAAGGLLLEPLAAALAAAGAPPLRAPRGGPLDGAVLLARDGAEAGPAA</sequence>
<dbReference type="EMBL" id="QZEZ01000001">
    <property type="protein sequence ID" value="RJK98395.1"/>
    <property type="molecule type" value="Genomic_DNA"/>
</dbReference>
<evidence type="ECO:0000313" key="2">
    <source>
        <dbReference type="EMBL" id="RJK98395.1"/>
    </source>
</evidence>
<organism evidence="2 3">
    <name type="scientific">Vallicoccus soli</name>
    <dbReference type="NCBI Taxonomy" id="2339232"/>
    <lineage>
        <taxon>Bacteria</taxon>
        <taxon>Bacillati</taxon>
        <taxon>Actinomycetota</taxon>
        <taxon>Actinomycetes</taxon>
        <taxon>Motilibacterales</taxon>
        <taxon>Vallicoccaceae</taxon>
        <taxon>Vallicoccus</taxon>
    </lineage>
</organism>
<proteinExistence type="predicted"/>
<feature type="domain" description="ATPase BadF/BadG/BcrA/BcrD type" evidence="1">
    <location>
        <begin position="16"/>
        <end position="272"/>
    </location>
</feature>
<dbReference type="PANTHER" id="PTHR43190:SF3">
    <property type="entry name" value="N-ACETYL-D-GLUCOSAMINE KINASE"/>
    <property type="match status" value="1"/>
</dbReference>
<dbReference type="InterPro" id="IPR043129">
    <property type="entry name" value="ATPase_NBD"/>
</dbReference>
<protein>
    <submittedName>
        <fullName evidence="2">ATPase</fullName>
    </submittedName>
</protein>
<gene>
    <name evidence="2" type="ORF">D5H78_03115</name>
</gene>
<dbReference type="AlphaFoldDB" id="A0A3A3ZNF9"/>
<name>A0A3A3ZNF9_9ACTN</name>